<dbReference type="AlphaFoldDB" id="S8BV00"/>
<dbReference type="Gene3D" id="1.20.58.70">
    <property type="match status" value="1"/>
</dbReference>
<evidence type="ECO:0000256" key="1">
    <source>
        <dbReference type="SAM" id="MobiDB-lite"/>
    </source>
</evidence>
<comment type="caution">
    <text evidence="2">The sequence shown here is derived from an EMBL/GenBank/DDBJ whole genome shotgun (WGS) entry which is preliminary data.</text>
</comment>
<evidence type="ECO:0000313" key="3">
    <source>
        <dbReference type="Proteomes" id="UP000015100"/>
    </source>
</evidence>
<evidence type="ECO:0000313" key="2">
    <source>
        <dbReference type="EMBL" id="EPS39142.1"/>
    </source>
</evidence>
<feature type="region of interest" description="Disordered" evidence="1">
    <location>
        <begin position="1"/>
        <end position="24"/>
    </location>
</feature>
<keyword evidence="3" id="KW-1185">Reference proteome</keyword>
<dbReference type="GO" id="GO:0016192">
    <property type="term" value="P:vesicle-mediated transport"/>
    <property type="evidence" value="ECO:0007669"/>
    <property type="project" value="InterPro"/>
</dbReference>
<dbReference type="HOGENOM" id="CLU_1045924_0_0_1"/>
<protein>
    <submittedName>
        <fullName evidence="2">Uncharacterized protein</fullName>
    </submittedName>
</protein>
<reference evidence="3" key="2">
    <citation type="submission" date="2013-04" db="EMBL/GenBank/DDBJ databases">
        <title>Genomic mechanisms accounting for the adaptation to parasitism in nematode-trapping fungi.</title>
        <authorList>
            <person name="Ahren D.G."/>
        </authorList>
    </citation>
    <scope>NUCLEOTIDE SEQUENCE [LARGE SCALE GENOMIC DNA]</scope>
    <source>
        <strain evidence="3">CBS 200.50</strain>
    </source>
</reference>
<name>S8BV00_DACHA</name>
<feature type="region of interest" description="Disordered" evidence="1">
    <location>
        <begin position="204"/>
        <end position="266"/>
    </location>
</feature>
<dbReference type="EMBL" id="AQGS01000487">
    <property type="protein sequence ID" value="EPS39142.1"/>
    <property type="molecule type" value="Genomic_DNA"/>
</dbReference>
<dbReference type="OrthoDB" id="10255013at2759"/>
<organism evidence="2 3">
    <name type="scientific">Dactylellina haptotyla (strain CBS 200.50)</name>
    <name type="common">Nematode-trapping fungus</name>
    <name type="synonym">Monacrosporium haptotylum</name>
    <dbReference type="NCBI Taxonomy" id="1284197"/>
    <lineage>
        <taxon>Eukaryota</taxon>
        <taxon>Fungi</taxon>
        <taxon>Dikarya</taxon>
        <taxon>Ascomycota</taxon>
        <taxon>Pezizomycotina</taxon>
        <taxon>Orbiliomycetes</taxon>
        <taxon>Orbiliales</taxon>
        <taxon>Orbiliaceae</taxon>
        <taxon>Dactylellina</taxon>
    </lineage>
</organism>
<dbReference type="GO" id="GO:0016020">
    <property type="term" value="C:membrane"/>
    <property type="evidence" value="ECO:0007669"/>
    <property type="project" value="InterPro"/>
</dbReference>
<dbReference type="SUPFAM" id="SSF47661">
    <property type="entry name" value="t-snare proteins"/>
    <property type="match status" value="1"/>
</dbReference>
<gene>
    <name evidence="2" type="ORF">H072_7085</name>
</gene>
<proteinExistence type="predicted"/>
<dbReference type="STRING" id="1284197.S8BV00"/>
<dbReference type="Proteomes" id="UP000015100">
    <property type="component" value="Unassembled WGS sequence"/>
</dbReference>
<feature type="compositionally biased region" description="Basic and acidic residues" evidence="1">
    <location>
        <begin position="219"/>
        <end position="245"/>
    </location>
</feature>
<dbReference type="InterPro" id="IPR010989">
    <property type="entry name" value="SNARE"/>
</dbReference>
<reference evidence="2 3" key="1">
    <citation type="journal article" date="2013" name="PLoS Genet.">
        <title>Genomic mechanisms accounting for the adaptation to parasitism in nematode-trapping fungi.</title>
        <authorList>
            <person name="Meerupati T."/>
            <person name="Andersson K.M."/>
            <person name="Friman E."/>
            <person name="Kumar D."/>
            <person name="Tunlid A."/>
            <person name="Ahren D."/>
        </authorList>
    </citation>
    <scope>NUCLEOTIDE SEQUENCE [LARGE SCALE GENOMIC DNA]</scope>
    <source>
        <strain evidence="2 3">CBS 200.50</strain>
    </source>
</reference>
<accession>S8BV00</accession>
<sequence length="266" mass="30025">MSTGAEETTPALAPEGASSSTLDYPKIIADIDERSTSMGTIYQETLPKIEESEIEELYNQVEPLATQVASIIEPVIKHFKELKEKEDSNPDQIKEAKPLAADIDAALQRYKAALGDFSKTTGETLGKHYKTMNPHASPEEIQDIQEGDEPWFFSNPGFEQRSDEWHAARKDYIVRYKELKKVEQRTKETKPWFEAVTAVKTYGDEPLDKKKGGKKKPEKKAEKKPEKKVEKKAEKKKEDGGDPEKPKKKANLFTRIKMLVSGKGKA</sequence>